<feature type="signal peptide" evidence="2">
    <location>
        <begin position="1"/>
        <end position="27"/>
    </location>
</feature>
<evidence type="ECO:0000313" key="4">
    <source>
        <dbReference type="Proteomes" id="UP000298021"/>
    </source>
</evidence>
<sequence>MRSSAKFSIIACLILLSGIFFNPQIVAADDISDVVKSAPNGLSISKYFTVGQFELNDNEDSIAYPFKINSSEIVDAKGDATSDGKVLRLATGGETNPVTYGSGSNETVVNTAQVGAAWSKRDSQNYIDISKKQTVSVWLYFGSADGDDPTKNGEGISLVLQNDNRGESAMGASYQGLGVMGYDQSQTNQTKNLLTNKYSDDTFNNSLINSPEGAASMAIQNSMALNFEAQSNSLISTVRTPALVGYSSDHSTGLIGFAKGRYKEFTLGSFDTAHDTYAAPSDFPERDLLLSSSNLGEHPLRMGNLANPYGTIYFSYPANASTYKTLNLDDLRNDDAFKPSNDLSNPWSLINLNKKGQALSAFQVGAQNANLVDGEDADGNPLYWHHLTFTWNPKTATSPATIEYKFNDKFPDGTINNGQGSDYNEITETIPVDVSQFGTLTDNKVYWGLTGSNGTNDNSYSKLAIFESMPSLATARIDTTLYDKSDNNKAITDSSSDNKVYNDDNLAFDYHLTWDADESREDWQDIVAKLNLPSDVDYNSATITYHNSNGDSTPETIAKVADLNSGSWKYTLANNLGNKSDTNGYTSADITVNGTADNQTDSPITVDPEPASFSGSNAIETTSTPKFVIDGKNVVNKYLDLEVTPTLQFQDVNYKTANTILYRKSDFNLTVTSLKEPWKLSATTTGLYKGTQPFYGNLIYKQTDTSKPIVLTDDAKVVAQDNKSYTTKTTDDIAASWDNNSGLLLSNDVNKIDSAGTYTGTINWTAINSI</sequence>
<feature type="region of interest" description="Disordered" evidence="1">
    <location>
        <begin position="596"/>
        <end position="617"/>
    </location>
</feature>
<gene>
    <name evidence="3" type="ORF">EGT49_07725</name>
</gene>
<evidence type="ECO:0000256" key="1">
    <source>
        <dbReference type="SAM" id="MobiDB-lite"/>
    </source>
</evidence>
<organism evidence="3 4">
    <name type="scientific">Companilactobacillus suantsaicola</name>
    <dbReference type="NCBI Taxonomy" id="2487723"/>
    <lineage>
        <taxon>Bacteria</taxon>
        <taxon>Bacillati</taxon>
        <taxon>Bacillota</taxon>
        <taxon>Bacilli</taxon>
        <taxon>Lactobacillales</taxon>
        <taxon>Lactobacillaceae</taxon>
        <taxon>Companilactobacillus</taxon>
    </lineage>
</organism>
<keyword evidence="4" id="KW-1185">Reference proteome</keyword>
<keyword evidence="2" id="KW-0732">Signal</keyword>
<comment type="caution">
    <text evidence="3">The sequence shown here is derived from an EMBL/GenBank/DDBJ whole genome shotgun (WGS) entry which is preliminary data.</text>
</comment>
<reference evidence="3 4" key="1">
    <citation type="submission" date="2018-10" db="EMBL/GenBank/DDBJ databases">
        <title>Lactobacillus sp. R7 and Lactobacillus sp. R19 isolated from fermented mustard green product of Taiwan.</title>
        <authorList>
            <person name="Lin S.-T."/>
        </authorList>
    </citation>
    <scope>NUCLEOTIDE SEQUENCE [LARGE SCALE GENOMIC DNA]</scope>
    <source>
        <strain evidence="3 4">BCRC 81127</strain>
    </source>
</reference>
<evidence type="ECO:0000256" key="2">
    <source>
        <dbReference type="SAM" id="SignalP"/>
    </source>
</evidence>
<feature type="chain" id="PRO_5039391141" description="Cell surface protein" evidence="2">
    <location>
        <begin position="28"/>
        <end position="770"/>
    </location>
</feature>
<accession>A0A4Z0JIX9</accession>
<name>A0A4Z0JIX9_9LACO</name>
<dbReference type="RefSeq" id="WP_135373112.1">
    <property type="nucleotide sequence ID" value="NZ_RKLY01000018.1"/>
</dbReference>
<evidence type="ECO:0000313" key="3">
    <source>
        <dbReference type="EMBL" id="TGD22806.1"/>
    </source>
</evidence>
<proteinExistence type="predicted"/>
<dbReference type="OrthoDB" id="2310604at2"/>
<protein>
    <recommendedName>
        <fullName evidence="5">Cell surface protein</fullName>
    </recommendedName>
</protein>
<dbReference type="EMBL" id="RKLY01000018">
    <property type="protein sequence ID" value="TGD22806.1"/>
    <property type="molecule type" value="Genomic_DNA"/>
</dbReference>
<dbReference type="AlphaFoldDB" id="A0A4Z0JIX9"/>
<evidence type="ECO:0008006" key="5">
    <source>
        <dbReference type="Google" id="ProtNLM"/>
    </source>
</evidence>
<dbReference type="Proteomes" id="UP000298021">
    <property type="component" value="Unassembled WGS sequence"/>
</dbReference>